<reference evidence="2" key="1">
    <citation type="journal article" date="2019" name="Int. J. Syst. Evol. Microbiol.">
        <title>The Global Catalogue of Microorganisms (GCM) 10K type strain sequencing project: providing services to taxonomists for standard genome sequencing and annotation.</title>
        <authorList>
            <consortium name="The Broad Institute Genomics Platform"/>
            <consortium name="The Broad Institute Genome Sequencing Center for Infectious Disease"/>
            <person name="Wu L."/>
            <person name="Ma J."/>
        </authorList>
    </citation>
    <scope>NUCLEOTIDE SEQUENCE [LARGE SCALE GENOMIC DNA]</scope>
    <source>
        <strain evidence="2">JCM 13004</strain>
    </source>
</reference>
<sequence>MERWERSHGIVGVNAPSWLTFEVHRPYFDGAQAPTTVLQARAVPVAAHRFEQRRPDALRFGMTMPASYRQLLVEESRLTAYRVADPTELPDELASPSWRRLAQAYRERADLDPVDRTGLAHWLVAACLHRAVLEVAPTDLDEAHCRDRVRAGLQVARAVALFAAEGLSERTVAAYRPLVEQPAPTVTHVLAVAGWGYLLARHAGDDAAIGLHLGRARELLAAVADELSPFEHGVLTARLALREVMYAERQRDFAGAAALLRATAAQVADLAAPPDDPDDAAVLLETRRRLVDRRLEIAVRLEDEAGEREALAEGVALDPWCVKIRMQAAQVHERRGEHEQALAGYLHAARLGPFGTAFALLRGAHCARATGQREFARVLTERAFRAAPRSGLTRDSLLTACQEDGDEPLAAVVRRAARRDPQRPHATNWHYQMYASYFNLGASRSPGLYAQLPTLAYEFAEAGARPEVNWQRLMPPAFRRNLIRESGLAEFAVSHPAELPAALRTPAWEQLCAWVADFAGADVEHQHRVAVVLYRLGFTRLVLELLPRVPADRLTGAAELRLQHWLDTVRYVDSVGRVVAAPTNSFAIAEHPACPVRLRFTIAVFAVVFHARETRSLEEADGWRKVAEECLAELLADPRYTPFEKMMMESRHFRSVSYVPFLRRDRALLAADMTRAEELARAVPAEGAYQDFLKRENLRACLESRSKEAYAFGEDEAGHRLVTEALAIDPYEPKTHIEVAESLLKRDRPGEAAASYLRTARLGPVSTALGYAAAADCFARAGQPVLAEDCYLQALRLDPHAISVARGWAALGAGGAMGELAEGYLADLEAWGAARRAARAH</sequence>
<comment type="caution">
    <text evidence="1">The sequence shown here is derived from an EMBL/GenBank/DDBJ whole genome shotgun (WGS) entry which is preliminary data.</text>
</comment>
<dbReference type="InterPro" id="IPR019734">
    <property type="entry name" value="TPR_rpt"/>
</dbReference>
<protein>
    <recommendedName>
        <fullName evidence="3">Tetratricopeptide repeat protein</fullName>
    </recommendedName>
</protein>
<proteinExistence type="predicted"/>
<evidence type="ECO:0000313" key="1">
    <source>
        <dbReference type="EMBL" id="GAA1255993.1"/>
    </source>
</evidence>
<dbReference type="Gene3D" id="1.25.40.10">
    <property type="entry name" value="Tetratricopeptide repeat domain"/>
    <property type="match status" value="2"/>
</dbReference>
<dbReference type="Proteomes" id="UP001500037">
    <property type="component" value="Unassembled WGS sequence"/>
</dbReference>
<dbReference type="SMART" id="SM00028">
    <property type="entry name" value="TPR"/>
    <property type="match status" value="4"/>
</dbReference>
<dbReference type="EMBL" id="BAAALF010000117">
    <property type="protein sequence ID" value="GAA1255993.1"/>
    <property type="molecule type" value="Genomic_DNA"/>
</dbReference>
<evidence type="ECO:0000313" key="2">
    <source>
        <dbReference type="Proteomes" id="UP001500037"/>
    </source>
</evidence>
<evidence type="ECO:0008006" key="3">
    <source>
        <dbReference type="Google" id="ProtNLM"/>
    </source>
</evidence>
<name>A0ABP4HA33_9ACTN</name>
<dbReference type="SUPFAM" id="SSF48452">
    <property type="entry name" value="TPR-like"/>
    <property type="match status" value="2"/>
</dbReference>
<organism evidence="1 2">
    <name type="scientific">Kitasatospora nipponensis</name>
    <dbReference type="NCBI Taxonomy" id="258049"/>
    <lineage>
        <taxon>Bacteria</taxon>
        <taxon>Bacillati</taxon>
        <taxon>Actinomycetota</taxon>
        <taxon>Actinomycetes</taxon>
        <taxon>Kitasatosporales</taxon>
        <taxon>Streptomycetaceae</taxon>
        <taxon>Kitasatospora</taxon>
    </lineage>
</organism>
<keyword evidence="2" id="KW-1185">Reference proteome</keyword>
<dbReference type="InterPro" id="IPR011990">
    <property type="entry name" value="TPR-like_helical_dom_sf"/>
</dbReference>
<accession>A0ABP4HA33</accession>
<gene>
    <name evidence="1" type="ORF">GCM10009665_53050</name>
</gene>